<dbReference type="EMBL" id="FRAC01000007">
    <property type="protein sequence ID" value="SHJ74836.1"/>
    <property type="molecule type" value="Genomic_DNA"/>
</dbReference>
<dbReference type="AlphaFoldDB" id="A0A1M6LUH7"/>
<keyword evidence="3" id="KW-1185">Reference proteome</keyword>
<evidence type="ECO:0000259" key="1">
    <source>
        <dbReference type="Pfam" id="PF02627"/>
    </source>
</evidence>
<proteinExistence type="predicted"/>
<feature type="domain" description="Carboxymuconolactone decarboxylase-like" evidence="1">
    <location>
        <begin position="15"/>
        <end position="90"/>
    </location>
</feature>
<dbReference type="RefSeq" id="WP_073273058.1">
    <property type="nucleotide sequence ID" value="NZ_FRAC01000007.1"/>
</dbReference>
<dbReference type="InterPro" id="IPR029032">
    <property type="entry name" value="AhpD-like"/>
</dbReference>
<accession>A0A1M6LUH7</accession>
<gene>
    <name evidence="2" type="ORF">SAMN02745136_00720</name>
</gene>
<keyword evidence="2" id="KW-0560">Oxidoreductase</keyword>
<dbReference type="PANTHER" id="PTHR33930:SF2">
    <property type="entry name" value="BLR3452 PROTEIN"/>
    <property type="match status" value="1"/>
</dbReference>
<keyword evidence="2" id="KW-0575">Peroxidase</keyword>
<sequence>MASVNPFMVLKQEAPEVSDAFNGLLSAIAAKGSLDDKTRQLIFIGIKSSQGDVSAVTSHIPMAKQAGASREEILDTIIMTLAISGTQGVASCLVPALECIESLS</sequence>
<dbReference type="Pfam" id="PF02627">
    <property type="entry name" value="CMD"/>
    <property type="match status" value="1"/>
</dbReference>
<dbReference type="GO" id="GO:0051920">
    <property type="term" value="F:peroxiredoxin activity"/>
    <property type="evidence" value="ECO:0007669"/>
    <property type="project" value="InterPro"/>
</dbReference>
<evidence type="ECO:0000313" key="3">
    <source>
        <dbReference type="Proteomes" id="UP000184386"/>
    </source>
</evidence>
<dbReference type="InterPro" id="IPR003779">
    <property type="entry name" value="CMD-like"/>
</dbReference>
<protein>
    <submittedName>
        <fullName evidence="2">Uncharacterized conserved protein YurZ, alkylhydroperoxidase/carboxymuconolactone decarboxylase family</fullName>
    </submittedName>
</protein>
<dbReference type="STRING" id="1121322.SAMN02745136_00720"/>
<dbReference type="OrthoDB" id="9154867at2"/>
<dbReference type="Proteomes" id="UP000184386">
    <property type="component" value="Unassembled WGS sequence"/>
</dbReference>
<dbReference type="Gene3D" id="1.20.1290.10">
    <property type="entry name" value="AhpD-like"/>
    <property type="match status" value="1"/>
</dbReference>
<dbReference type="PANTHER" id="PTHR33930">
    <property type="entry name" value="ALKYL HYDROPEROXIDE REDUCTASE AHPD"/>
    <property type="match status" value="1"/>
</dbReference>
<organism evidence="2 3">
    <name type="scientific">Anaerocolumna jejuensis DSM 15929</name>
    <dbReference type="NCBI Taxonomy" id="1121322"/>
    <lineage>
        <taxon>Bacteria</taxon>
        <taxon>Bacillati</taxon>
        <taxon>Bacillota</taxon>
        <taxon>Clostridia</taxon>
        <taxon>Lachnospirales</taxon>
        <taxon>Lachnospiraceae</taxon>
        <taxon>Anaerocolumna</taxon>
    </lineage>
</organism>
<reference evidence="2 3" key="1">
    <citation type="submission" date="2016-11" db="EMBL/GenBank/DDBJ databases">
        <authorList>
            <person name="Jaros S."/>
            <person name="Januszkiewicz K."/>
            <person name="Wedrychowicz H."/>
        </authorList>
    </citation>
    <scope>NUCLEOTIDE SEQUENCE [LARGE SCALE GENOMIC DNA]</scope>
    <source>
        <strain evidence="2 3">DSM 15929</strain>
    </source>
</reference>
<dbReference type="SUPFAM" id="SSF69118">
    <property type="entry name" value="AhpD-like"/>
    <property type="match status" value="1"/>
</dbReference>
<name>A0A1M6LUH7_9FIRM</name>
<evidence type="ECO:0000313" key="2">
    <source>
        <dbReference type="EMBL" id="SHJ74836.1"/>
    </source>
</evidence>